<protein>
    <recommendedName>
        <fullName evidence="11">Hexosyltransferase</fullName>
        <ecNumber evidence="11">2.4.1.-</ecNumber>
    </recommendedName>
</protein>
<evidence type="ECO:0000256" key="9">
    <source>
        <dbReference type="ARBA" id="ARBA00023136"/>
    </source>
</evidence>
<sequence length="424" mass="48995">MSSQSDGLMMALQDLSTYAGLSRHRRIKLYFLGMVLFNACLYLIIYRGHKDVVTGRQVSTSKPHDLGVISSRDLSKVACDPEVIKDIVRHHGENAKEQEGKLCPKNTKTGEEPSRGFLSRFLEWWHSGSEDNSTNTHRSLSASHDYNLVLNEPEVCRTKGRNETDVFLLVCVFTIHSNFERRKAIRETWGSQKIVRGKQIMTLFMLGKSKNQYHQRLVELESKRHGDIIMEDFVDSYQNLTLKTIMTMKWTSQYCSDVNYVMKTDDDMYINYDALITHLTDPETPKTKHFVGNKFSGNAPIRNPKSKWYVPKKMYSNPRYPSFCSGTGYVMSGDIPARAYNMSLHTRFLYLEDVYMGLCMKKLKIKMTGHSGFHIDNQPYKYCAYKRMITTHGKTTTEMYRIWEDQGSRAGTICVGIHKPLHRH</sequence>
<keyword evidence="8 11" id="KW-0333">Golgi apparatus</keyword>
<keyword evidence="13" id="KW-1185">Reference proteome</keyword>
<evidence type="ECO:0000256" key="5">
    <source>
        <dbReference type="ARBA" id="ARBA00022692"/>
    </source>
</evidence>
<comment type="similarity">
    <text evidence="2 11">Belongs to the glycosyltransferase 31 family.</text>
</comment>
<dbReference type="GeneID" id="100891122"/>
<comment type="subcellular location">
    <subcellularLocation>
        <location evidence="1 11">Golgi apparatus membrane</location>
        <topology evidence="1 11">Single-pass type II membrane protein</topology>
    </subcellularLocation>
</comment>
<organism evidence="12 13">
    <name type="scientific">Strongylocentrotus purpuratus</name>
    <name type="common">Purple sea urchin</name>
    <dbReference type="NCBI Taxonomy" id="7668"/>
    <lineage>
        <taxon>Eukaryota</taxon>
        <taxon>Metazoa</taxon>
        <taxon>Echinodermata</taxon>
        <taxon>Eleutherozoa</taxon>
        <taxon>Echinozoa</taxon>
        <taxon>Echinoidea</taxon>
        <taxon>Euechinoidea</taxon>
        <taxon>Echinacea</taxon>
        <taxon>Camarodonta</taxon>
        <taxon>Echinidea</taxon>
        <taxon>Strongylocentrotidae</taxon>
        <taxon>Strongylocentrotus</taxon>
    </lineage>
</organism>
<dbReference type="KEGG" id="spu:100891122"/>
<evidence type="ECO:0000256" key="7">
    <source>
        <dbReference type="ARBA" id="ARBA00022989"/>
    </source>
</evidence>
<keyword evidence="7 11" id="KW-1133">Transmembrane helix</keyword>
<dbReference type="GO" id="GO:0016758">
    <property type="term" value="F:hexosyltransferase activity"/>
    <property type="evidence" value="ECO:0007669"/>
    <property type="project" value="InterPro"/>
</dbReference>
<keyword evidence="3 11" id="KW-0328">Glycosyltransferase</keyword>
<dbReference type="RefSeq" id="XP_030846806.1">
    <property type="nucleotide sequence ID" value="XM_030990946.1"/>
</dbReference>
<evidence type="ECO:0000256" key="1">
    <source>
        <dbReference type="ARBA" id="ARBA00004323"/>
    </source>
</evidence>
<dbReference type="FunFam" id="3.90.550.50:FF:000001">
    <property type="entry name" value="Hexosyltransferase"/>
    <property type="match status" value="1"/>
</dbReference>
<dbReference type="EnsemblMetazoa" id="XM_030990946">
    <property type="protein sequence ID" value="XP_030846806"/>
    <property type="gene ID" value="LOC100891122"/>
</dbReference>
<dbReference type="GO" id="GO:0016757">
    <property type="term" value="F:glycosyltransferase activity"/>
    <property type="evidence" value="ECO:0000318"/>
    <property type="project" value="GO_Central"/>
</dbReference>
<dbReference type="OrthoDB" id="115198at2759"/>
<dbReference type="OMA" id="MWINIPA"/>
<reference evidence="12" key="2">
    <citation type="submission" date="2021-01" db="UniProtKB">
        <authorList>
            <consortium name="EnsemblMetazoa"/>
        </authorList>
    </citation>
    <scope>IDENTIFICATION</scope>
</reference>
<evidence type="ECO:0000256" key="10">
    <source>
        <dbReference type="ARBA" id="ARBA00023180"/>
    </source>
</evidence>
<dbReference type="EC" id="2.4.1.-" evidence="11"/>
<dbReference type="AlphaFoldDB" id="A0A7M7P753"/>
<keyword evidence="4" id="KW-0808">Transferase</keyword>
<evidence type="ECO:0000256" key="6">
    <source>
        <dbReference type="ARBA" id="ARBA00022968"/>
    </source>
</evidence>
<dbReference type="Gene3D" id="3.90.550.50">
    <property type="match status" value="1"/>
</dbReference>
<evidence type="ECO:0000313" key="12">
    <source>
        <dbReference type="EnsemblMetazoa" id="XP_030846805"/>
    </source>
</evidence>
<evidence type="ECO:0000313" key="13">
    <source>
        <dbReference type="Proteomes" id="UP000007110"/>
    </source>
</evidence>
<keyword evidence="5 11" id="KW-0812">Transmembrane</keyword>
<keyword evidence="9 11" id="KW-0472">Membrane</keyword>
<reference evidence="13" key="1">
    <citation type="submission" date="2015-02" db="EMBL/GenBank/DDBJ databases">
        <title>Genome sequencing for Strongylocentrotus purpuratus.</title>
        <authorList>
            <person name="Murali S."/>
            <person name="Liu Y."/>
            <person name="Vee V."/>
            <person name="English A."/>
            <person name="Wang M."/>
            <person name="Skinner E."/>
            <person name="Han Y."/>
            <person name="Muzny D.M."/>
            <person name="Worley K.C."/>
            <person name="Gibbs R.A."/>
        </authorList>
    </citation>
    <scope>NUCLEOTIDE SEQUENCE</scope>
</reference>
<dbReference type="PANTHER" id="PTHR11214">
    <property type="entry name" value="BETA-1,3-N-ACETYLGLUCOSAMINYLTRANSFERASE"/>
    <property type="match status" value="1"/>
</dbReference>
<feature type="transmembrane region" description="Helical" evidence="11">
    <location>
        <begin position="29"/>
        <end position="46"/>
    </location>
</feature>
<dbReference type="Proteomes" id="UP000007110">
    <property type="component" value="Unassembled WGS sequence"/>
</dbReference>
<proteinExistence type="inferred from homology"/>
<dbReference type="GO" id="GO:0000139">
    <property type="term" value="C:Golgi membrane"/>
    <property type="evidence" value="ECO:0000318"/>
    <property type="project" value="GO_Central"/>
</dbReference>
<evidence type="ECO:0000256" key="3">
    <source>
        <dbReference type="ARBA" id="ARBA00022676"/>
    </source>
</evidence>
<keyword evidence="10" id="KW-0325">Glycoprotein</keyword>
<dbReference type="InterPro" id="IPR002659">
    <property type="entry name" value="Glyco_trans_31"/>
</dbReference>
<dbReference type="PANTHER" id="PTHR11214:SF314">
    <property type="entry name" value="HEXOSYLTRANSFERASE"/>
    <property type="match status" value="1"/>
</dbReference>
<evidence type="ECO:0000256" key="2">
    <source>
        <dbReference type="ARBA" id="ARBA00008661"/>
    </source>
</evidence>
<dbReference type="Pfam" id="PF01762">
    <property type="entry name" value="Galactosyl_T"/>
    <property type="match status" value="1"/>
</dbReference>
<dbReference type="InParanoid" id="A0A7M7P753"/>
<dbReference type="GO" id="GO:0006493">
    <property type="term" value="P:protein O-linked glycosylation"/>
    <property type="evidence" value="ECO:0000318"/>
    <property type="project" value="GO_Central"/>
</dbReference>
<evidence type="ECO:0000256" key="11">
    <source>
        <dbReference type="RuleBase" id="RU363063"/>
    </source>
</evidence>
<name>A0A7M7P753_STRPU</name>
<dbReference type="EnsemblMetazoa" id="XM_030990945">
    <property type="protein sequence ID" value="XP_030846805"/>
    <property type="gene ID" value="LOC100891122"/>
</dbReference>
<dbReference type="RefSeq" id="XP_030846805.1">
    <property type="nucleotide sequence ID" value="XM_030990945.1"/>
</dbReference>
<keyword evidence="6 11" id="KW-0735">Signal-anchor</keyword>
<evidence type="ECO:0000256" key="8">
    <source>
        <dbReference type="ARBA" id="ARBA00023034"/>
    </source>
</evidence>
<accession>A0A7M7P753</accession>
<evidence type="ECO:0000256" key="4">
    <source>
        <dbReference type="ARBA" id="ARBA00022679"/>
    </source>
</evidence>